<proteinExistence type="predicted"/>
<gene>
    <name evidence="1" type="ORF">BT62DRAFT_1052045</name>
</gene>
<name>A0A9P8ALT5_9AGAR</name>
<evidence type="ECO:0008006" key="3">
    <source>
        <dbReference type="Google" id="ProtNLM"/>
    </source>
</evidence>
<evidence type="ECO:0000313" key="1">
    <source>
        <dbReference type="EMBL" id="KAG7439971.1"/>
    </source>
</evidence>
<dbReference type="Gene3D" id="6.10.140.2220">
    <property type="match status" value="1"/>
</dbReference>
<dbReference type="OrthoDB" id="265717at2759"/>
<dbReference type="RefSeq" id="XP_043033471.1">
    <property type="nucleotide sequence ID" value="XM_043178536.1"/>
</dbReference>
<comment type="caution">
    <text evidence="1">The sequence shown here is derived from an EMBL/GenBank/DDBJ whole genome shotgun (WGS) entry which is preliminary data.</text>
</comment>
<dbReference type="Proteomes" id="UP000812287">
    <property type="component" value="Unassembled WGS sequence"/>
</dbReference>
<organism evidence="1 2">
    <name type="scientific">Guyanagaster necrorhizus</name>
    <dbReference type="NCBI Taxonomy" id="856835"/>
    <lineage>
        <taxon>Eukaryota</taxon>
        <taxon>Fungi</taxon>
        <taxon>Dikarya</taxon>
        <taxon>Basidiomycota</taxon>
        <taxon>Agaricomycotina</taxon>
        <taxon>Agaricomycetes</taxon>
        <taxon>Agaricomycetidae</taxon>
        <taxon>Agaricales</taxon>
        <taxon>Marasmiineae</taxon>
        <taxon>Physalacriaceae</taxon>
        <taxon>Guyanagaster</taxon>
    </lineage>
</organism>
<keyword evidence="2" id="KW-1185">Reference proteome</keyword>
<dbReference type="EMBL" id="MU250579">
    <property type="protein sequence ID" value="KAG7439971.1"/>
    <property type="molecule type" value="Genomic_DNA"/>
</dbReference>
<dbReference type="SUPFAM" id="SSF144232">
    <property type="entry name" value="HIT/MYND zinc finger-like"/>
    <property type="match status" value="1"/>
</dbReference>
<reference evidence="1" key="1">
    <citation type="submission" date="2020-11" db="EMBL/GenBank/DDBJ databases">
        <title>Adaptations for nitrogen fixation in a non-lichenized fungal sporocarp promotes dispersal by wood-feeding termites.</title>
        <authorList>
            <consortium name="DOE Joint Genome Institute"/>
            <person name="Koch R.A."/>
            <person name="Yoon G."/>
            <person name="Arayal U."/>
            <person name="Lail K."/>
            <person name="Amirebrahimi M."/>
            <person name="Labutti K."/>
            <person name="Lipzen A."/>
            <person name="Riley R."/>
            <person name="Barry K."/>
            <person name="Henrissat B."/>
            <person name="Grigoriev I.V."/>
            <person name="Herr J.R."/>
            <person name="Aime M.C."/>
        </authorList>
    </citation>
    <scope>NUCLEOTIDE SEQUENCE</scope>
    <source>
        <strain evidence="1">MCA 3950</strain>
    </source>
</reference>
<dbReference type="GeneID" id="66100828"/>
<evidence type="ECO:0000313" key="2">
    <source>
        <dbReference type="Proteomes" id="UP000812287"/>
    </source>
</evidence>
<dbReference type="AlphaFoldDB" id="A0A9P8ALT5"/>
<accession>A0A9P8ALT5</accession>
<sequence>MAVSLSHYAVDLEDNIAFPDIAHVPILPPHEKKNWYILTEIVSDETVFRPTFRVEDKLAGHYWVVAFYTENPAADAKECKVGHMICIKDGIPKQFLDGRYGYKIKDPWDVVILPCGLANLRELNVELRKRSDDGLFFSCVVCNSQKESLGCARCKTRYRSGECMKADWHSRHLQICKVLRTLHEWNRTPWG</sequence>
<protein>
    <recommendedName>
        <fullName evidence="3">MYND-type domain-containing protein</fullName>
    </recommendedName>
</protein>